<dbReference type="Proteomes" id="UP001500456">
    <property type="component" value="Unassembled WGS sequence"/>
</dbReference>
<dbReference type="Gene3D" id="3.30.565.10">
    <property type="entry name" value="Histidine kinase-like ATPase, C-terminal domain"/>
    <property type="match status" value="1"/>
</dbReference>
<protein>
    <recommendedName>
        <fullName evidence="2">Histidine kinase/HSP90-like ATPase domain-containing protein</fullName>
    </recommendedName>
</protein>
<sequence length="191" mass="20300">MPLSAKLSASAVYGETRAAQPAQIPPPQEAFMVTVSPSECETSPPWAYALQLPHDARATRIARVTLRAVLAGHGMDQLQERAELLTSELVTNAYRYSDGPAALRLRGLGGDRLRVSVWDTNPDIPPPFDQPSRPLRPVPATAAGGRGLFLVCHYAQTWGGYPLGDDLFGRGGKLLWCEVGPAAGGNASAVA</sequence>
<keyword evidence="1" id="KW-0808">Transferase</keyword>
<evidence type="ECO:0000313" key="4">
    <source>
        <dbReference type="Proteomes" id="UP001500456"/>
    </source>
</evidence>
<dbReference type="InterPro" id="IPR050267">
    <property type="entry name" value="Anti-sigma-factor_SerPK"/>
</dbReference>
<gene>
    <name evidence="3" type="ORF">GCM10022232_00960</name>
</gene>
<keyword evidence="1" id="KW-0723">Serine/threonine-protein kinase</keyword>
<proteinExistence type="predicted"/>
<dbReference type="SUPFAM" id="SSF55874">
    <property type="entry name" value="ATPase domain of HSP90 chaperone/DNA topoisomerase II/histidine kinase"/>
    <property type="match status" value="1"/>
</dbReference>
<comment type="caution">
    <text evidence="3">The sequence shown here is derived from an EMBL/GenBank/DDBJ whole genome shotgun (WGS) entry which is preliminary data.</text>
</comment>
<accession>A0ABP7PYQ1</accession>
<organism evidence="3 4">
    <name type="scientific">Streptomyces plumbiresistens</name>
    <dbReference type="NCBI Taxonomy" id="511811"/>
    <lineage>
        <taxon>Bacteria</taxon>
        <taxon>Bacillati</taxon>
        <taxon>Actinomycetota</taxon>
        <taxon>Actinomycetes</taxon>
        <taxon>Kitasatosporales</taxon>
        <taxon>Streptomycetaceae</taxon>
        <taxon>Streptomyces</taxon>
    </lineage>
</organism>
<evidence type="ECO:0000256" key="1">
    <source>
        <dbReference type="ARBA" id="ARBA00022527"/>
    </source>
</evidence>
<reference evidence="4" key="1">
    <citation type="journal article" date="2019" name="Int. J. Syst. Evol. Microbiol.">
        <title>The Global Catalogue of Microorganisms (GCM) 10K type strain sequencing project: providing services to taxonomists for standard genome sequencing and annotation.</title>
        <authorList>
            <consortium name="The Broad Institute Genomics Platform"/>
            <consortium name="The Broad Institute Genome Sequencing Center for Infectious Disease"/>
            <person name="Wu L."/>
            <person name="Ma J."/>
        </authorList>
    </citation>
    <scope>NUCLEOTIDE SEQUENCE [LARGE SCALE GENOMIC DNA]</scope>
    <source>
        <strain evidence="4">JCM 16924</strain>
    </source>
</reference>
<feature type="domain" description="Histidine kinase/HSP90-like ATPase" evidence="2">
    <location>
        <begin position="53"/>
        <end position="152"/>
    </location>
</feature>
<dbReference type="CDD" id="cd16936">
    <property type="entry name" value="HATPase_RsbW-like"/>
    <property type="match status" value="1"/>
</dbReference>
<dbReference type="Pfam" id="PF13581">
    <property type="entry name" value="HATPase_c_2"/>
    <property type="match status" value="1"/>
</dbReference>
<dbReference type="InterPro" id="IPR036890">
    <property type="entry name" value="HATPase_C_sf"/>
</dbReference>
<name>A0ABP7PYQ1_9ACTN</name>
<keyword evidence="4" id="KW-1185">Reference proteome</keyword>
<keyword evidence="1" id="KW-0418">Kinase</keyword>
<evidence type="ECO:0000259" key="2">
    <source>
        <dbReference type="Pfam" id="PF13581"/>
    </source>
</evidence>
<dbReference type="PANTHER" id="PTHR35526">
    <property type="entry name" value="ANTI-SIGMA-F FACTOR RSBW-RELATED"/>
    <property type="match status" value="1"/>
</dbReference>
<evidence type="ECO:0000313" key="3">
    <source>
        <dbReference type="EMBL" id="GAA3973650.1"/>
    </source>
</evidence>
<dbReference type="EMBL" id="BAAAZX010000001">
    <property type="protein sequence ID" value="GAA3973650.1"/>
    <property type="molecule type" value="Genomic_DNA"/>
</dbReference>
<dbReference type="InterPro" id="IPR003594">
    <property type="entry name" value="HATPase_dom"/>
</dbReference>
<dbReference type="PANTHER" id="PTHR35526:SF3">
    <property type="entry name" value="ANTI-SIGMA-F FACTOR RSBW"/>
    <property type="match status" value="1"/>
</dbReference>